<dbReference type="PANTHER" id="PTHR11592:SF78">
    <property type="entry name" value="GLUTATHIONE PEROXIDASE"/>
    <property type="match status" value="1"/>
</dbReference>
<dbReference type="EMBL" id="SNZP01000005">
    <property type="protein sequence ID" value="TDR80258.1"/>
    <property type="molecule type" value="Genomic_DNA"/>
</dbReference>
<dbReference type="InterPro" id="IPR013766">
    <property type="entry name" value="Thioredoxin_domain"/>
</dbReference>
<dbReference type="GO" id="GO:0004601">
    <property type="term" value="F:peroxidase activity"/>
    <property type="evidence" value="ECO:0007669"/>
    <property type="project" value="UniProtKB-KW"/>
</dbReference>
<dbReference type="PROSITE" id="PS51352">
    <property type="entry name" value="THIOREDOXIN_2"/>
    <property type="match status" value="1"/>
</dbReference>
<dbReference type="PROSITE" id="PS00763">
    <property type="entry name" value="GLUTATHIONE_PEROXID_2"/>
    <property type="match status" value="1"/>
</dbReference>
<dbReference type="InterPro" id="IPR036249">
    <property type="entry name" value="Thioredoxin-like_sf"/>
</dbReference>
<organism evidence="7 8">
    <name type="scientific">Paludibacterium purpuratum</name>
    <dbReference type="NCBI Taxonomy" id="1144873"/>
    <lineage>
        <taxon>Bacteria</taxon>
        <taxon>Pseudomonadati</taxon>
        <taxon>Pseudomonadota</taxon>
        <taxon>Betaproteobacteria</taxon>
        <taxon>Neisseriales</taxon>
        <taxon>Chromobacteriaceae</taxon>
        <taxon>Paludibacterium</taxon>
    </lineage>
</organism>
<proteinExistence type="inferred from homology"/>
<dbReference type="InterPro" id="IPR000889">
    <property type="entry name" value="Glutathione_peroxidase"/>
</dbReference>
<dbReference type="FunFam" id="3.40.30.10:FF:000010">
    <property type="entry name" value="Glutathione peroxidase"/>
    <property type="match status" value="1"/>
</dbReference>
<dbReference type="GO" id="GO:0034599">
    <property type="term" value="P:cellular response to oxidative stress"/>
    <property type="evidence" value="ECO:0007669"/>
    <property type="project" value="TreeGrafter"/>
</dbReference>
<dbReference type="OrthoDB" id="9785502at2"/>
<feature type="active site" evidence="4">
    <location>
        <position position="37"/>
    </location>
</feature>
<evidence type="ECO:0000259" key="6">
    <source>
        <dbReference type="PROSITE" id="PS51352"/>
    </source>
</evidence>
<evidence type="ECO:0000256" key="3">
    <source>
        <dbReference type="ARBA" id="ARBA00023002"/>
    </source>
</evidence>
<protein>
    <recommendedName>
        <fullName evidence="5">Glutathione peroxidase</fullName>
    </recommendedName>
</protein>
<evidence type="ECO:0000256" key="5">
    <source>
        <dbReference type="RuleBase" id="RU000499"/>
    </source>
</evidence>
<evidence type="ECO:0000313" key="8">
    <source>
        <dbReference type="Proteomes" id="UP000295611"/>
    </source>
</evidence>
<dbReference type="PRINTS" id="PR01011">
    <property type="entry name" value="GLUTPROXDASE"/>
</dbReference>
<feature type="domain" description="Thioredoxin" evidence="6">
    <location>
        <begin position="1"/>
        <end position="160"/>
    </location>
</feature>
<dbReference type="PROSITE" id="PS51355">
    <property type="entry name" value="GLUTATHIONE_PEROXID_3"/>
    <property type="match status" value="1"/>
</dbReference>
<dbReference type="Pfam" id="PF00255">
    <property type="entry name" value="GSHPx"/>
    <property type="match status" value="1"/>
</dbReference>
<dbReference type="Gene3D" id="3.40.30.10">
    <property type="entry name" value="Glutaredoxin"/>
    <property type="match status" value="1"/>
</dbReference>
<comment type="caution">
    <text evidence="7">The sequence shown here is derived from an EMBL/GenBank/DDBJ whole genome shotgun (WGS) entry which is preliminary data.</text>
</comment>
<dbReference type="PANTHER" id="PTHR11592">
    <property type="entry name" value="GLUTATHIONE PEROXIDASE"/>
    <property type="match status" value="1"/>
</dbReference>
<dbReference type="InterPro" id="IPR029760">
    <property type="entry name" value="GPX_CS"/>
</dbReference>
<evidence type="ECO:0000313" key="7">
    <source>
        <dbReference type="EMBL" id="TDR80258.1"/>
    </source>
</evidence>
<dbReference type="InterPro" id="IPR029759">
    <property type="entry name" value="GPX_AS"/>
</dbReference>
<gene>
    <name evidence="7" type="ORF">DFP86_105113</name>
</gene>
<keyword evidence="2 5" id="KW-0575">Peroxidase</keyword>
<evidence type="ECO:0000256" key="4">
    <source>
        <dbReference type="PIRSR" id="PIRSR000303-1"/>
    </source>
</evidence>
<keyword evidence="3 5" id="KW-0560">Oxidoreductase</keyword>
<dbReference type="PROSITE" id="PS00460">
    <property type="entry name" value="GLUTATHIONE_PEROXID_1"/>
    <property type="match status" value="1"/>
</dbReference>
<sequence length="160" mass="17860">MSHDLFDQQINGLNGNPIDPTALRGKVVLVVNTASKCGFTPQFAELQALYARYSERGLVVLGFPCNQFGSQDPGSPQDIGAFCRKNYGVDFPMAERVEVNGAHAHPLWRKLKRARPGLLGLGRIHWNFTKFLIDRQGRVVARFAPMTRPEKLAARIETLL</sequence>
<dbReference type="Proteomes" id="UP000295611">
    <property type="component" value="Unassembled WGS sequence"/>
</dbReference>
<keyword evidence="8" id="KW-1185">Reference proteome</keyword>
<dbReference type="CDD" id="cd00340">
    <property type="entry name" value="GSH_Peroxidase"/>
    <property type="match status" value="1"/>
</dbReference>
<name>A0A4R7B6I6_9NEIS</name>
<dbReference type="SUPFAM" id="SSF52833">
    <property type="entry name" value="Thioredoxin-like"/>
    <property type="match status" value="1"/>
</dbReference>
<evidence type="ECO:0000256" key="2">
    <source>
        <dbReference type="ARBA" id="ARBA00022559"/>
    </source>
</evidence>
<evidence type="ECO:0000256" key="1">
    <source>
        <dbReference type="ARBA" id="ARBA00006926"/>
    </source>
</evidence>
<accession>A0A4R7B6I6</accession>
<reference evidence="7 8" key="1">
    <citation type="submission" date="2019-03" db="EMBL/GenBank/DDBJ databases">
        <title>Genomic Encyclopedia of Type Strains, Phase III (KMG-III): the genomes of soil and plant-associated and newly described type strains.</title>
        <authorList>
            <person name="Whitman W."/>
        </authorList>
    </citation>
    <scope>NUCLEOTIDE SEQUENCE [LARGE SCALE GENOMIC DNA]</scope>
    <source>
        <strain evidence="7 8">CECT 8976</strain>
    </source>
</reference>
<comment type="similarity">
    <text evidence="1 5">Belongs to the glutathione peroxidase family.</text>
</comment>
<dbReference type="AlphaFoldDB" id="A0A4R7B6I6"/>
<dbReference type="RefSeq" id="WP_133679699.1">
    <property type="nucleotide sequence ID" value="NZ_SNZP01000005.1"/>
</dbReference>
<dbReference type="PIRSF" id="PIRSF000303">
    <property type="entry name" value="Glutathion_perox"/>
    <property type="match status" value="1"/>
</dbReference>